<proteinExistence type="predicted"/>
<reference evidence="1 2" key="1">
    <citation type="submission" date="2020-10" db="EMBL/GenBank/DDBJ databases">
        <title>Wide distribution of Phycisphaera-like planctomycetes from WD2101 soil group in peatlands and genome analysis of the first cultivated representative.</title>
        <authorList>
            <person name="Dedysh S.N."/>
            <person name="Beletsky A.V."/>
            <person name="Ivanova A."/>
            <person name="Kulichevskaya I.S."/>
            <person name="Suzina N.E."/>
            <person name="Philippov D.A."/>
            <person name="Rakitin A.L."/>
            <person name="Mardanov A.V."/>
            <person name="Ravin N.V."/>
        </authorList>
    </citation>
    <scope>NUCLEOTIDE SEQUENCE [LARGE SCALE GENOMIC DNA]</scope>
    <source>
        <strain evidence="1 2">M1803</strain>
    </source>
</reference>
<evidence type="ECO:0000313" key="2">
    <source>
        <dbReference type="Proteomes" id="UP000593765"/>
    </source>
</evidence>
<dbReference type="Proteomes" id="UP000593765">
    <property type="component" value="Chromosome"/>
</dbReference>
<dbReference type="EMBL" id="CP063458">
    <property type="protein sequence ID" value="QOV88437.1"/>
    <property type="molecule type" value="Genomic_DNA"/>
</dbReference>
<dbReference type="KEGG" id="hbs:IPV69_19605"/>
<dbReference type="RefSeq" id="WP_206291420.1">
    <property type="nucleotide sequence ID" value="NZ_CP063458.1"/>
</dbReference>
<evidence type="ECO:0000313" key="1">
    <source>
        <dbReference type="EMBL" id="QOV88437.1"/>
    </source>
</evidence>
<name>A0A7M2WSF5_9BACT</name>
<dbReference type="AlphaFoldDB" id="A0A7M2WSF5"/>
<gene>
    <name evidence="1" type="ORF">IPV69_19605</name>
</gene>
<organism evidence="1 2">
    <name type="scientific">Humisphaera borealis</name>
    <dbReference type="NCBI Taxonomy" id="2807512"/>
    <lineage>
        <taxon>Bacteria</taxon>
        <taxon>Pseudomonadati</taxon>
        <taxon>Planctomycetota</taxon>
        <taxon>Phycisphaerae</taxon>
        <taxon>Tepidisphaerales</taxon>
        <taxon>Tepidisphaeraceae</taxon>
        <taxon>Humisphaera</taxon>
    </lineage>
</organism>
<sequence length="153" mass="16785">MGMKLISMATATTEKCRTSAYKTYVELLESDSKDPKDAERLKEAADTLGKDAAAMGADLRTLQQVQTLKERIAHGSDLAKARTEAAAAVEESVKETQRVMEERRQKHFEVLQAQSDLEQRVMGAEQSLRTLKDLKIANGELLAGVDLPTGIGH</sequence>
<keyword evidence="2" id="KW-1185">Reference proteome</keyword>
<protein>
    <submittedName>
        <fullName evidence="1">Uncharacterized protein</fullName>
    </submittedName>
</protein>
<accession>A0A7M2WSF5</accession>